<dbReference type="AlphaFoldDB" id="A0A972NWX3"/>
<dbReference type="GO" id="GO:0016788">
    <property type="term" value="F:hydrolase activity, acting on ester bonds"/>
    <property type="evidence" value="ECO:0007669"/>
    <property type="project" value="UniProtKB-ARBA"/>
</dbReference>
<sequence length="274" mass="28430">MLKKYALAAVLAINLAGCGGGGGSGTPTPTSTTAAGPAPAHKTHATIYLDEDSTGYGADIDSPNKVQYPGIGNGIAGRVDPSPAQMMQADFDAALGAGVVTVIDGSIPGGTLMHSLQGLAPDTAPLATRLAQLTTPADIVITNSEINDQYVLGENVSTYITWMQQWISTVTAAGAVPVYAEPNPICRSDMNLADPQTGTNALVAAADQLFGASGYTALPNLANFENYTTPPNPQPWNIAFMSSDCVHPNDAGYAFKEKNYFAALLPVVRKMLGR</sequence>
<dbReference type="Proteomes" id="UP000655523">
    <property type="component" value="Unassembled WGS sequence"/>
</dbReference>
<feature type="signal peptide" evidence="1">
    <location>
        <begin position="1"/>
        <end position="19"/>
    </location>
</feature>
<accession>A0A972NWX3</accession>
<dbReference type="EMBL" id="WOEZ01000185">
    <property type="protein sequence ID" value="NPT59120.1"/>
    <property type="molecule type" value="Genomic_DNA"/>
</dbReference>
<dbReference type="InterPro" id="IPR036514">
    <property type="entry name" value="SGNH_hydro_sf"/>
</dbReference>
<keyword evidence="3" id="KW-1185">Reference proteome</keyword>
<evidence type="ECO:0000256" key="1">
    <source>
        <dbReference type="SAM" id="SignalP"/>
    </source>
</evidence>
<comment type="caution">
    <text evidence="2">The sequence shown here is derived from an EMBL/GenBank/DDBJ whole genome shotgun (WGS) entry which is preliminary data.</text>
</comment>
<evidence type="ECO:0008006" key="4">
    <source>
        <dbReference type="Google" id="ProtNLM"/>
    </source>
</evidence>
<organism evidence="2 3">
    <name type="scientific">Paraburkholderia elongata</name>
    <dbReference type="NCBI Taxonomy" id="2675747"/>
    <lineage>
        <taxon>Bacteria</taxon>
        <taxon>Pseudomonadati</taxon>
        <taxon>Pseudomonadota</taxon>
        <taxon>Betaproteobacteria</taxon>
        <taxon>Burkholderiales</taxon>
        <taxon>Burkholderiaceae</taxon>
        <taxon>Paraburkholderia</taxon>
    </lineage>
</organism>
<proteinExistence type="predicted"/>
<dbReference type="Gene3D" id="3.40.50.1110">
    <property type="entry name" value="SGNH hydrolase"/>
    <property type="match status" value="1"/>
</dbReference>
<evidence type="ECO:0000313" key="2">
    <source>
        <dbReference type="EMBL" id="NPT59120.1"/>
    </source>
</evidence>
<gene>
    <name evidence="2" type="ORF">GNZ13_32315</name>
</gene>
<feature type="chain" id="PRO_5038115549" description="SGNH hydrolase-type esterase domain-containing protein" evidence="1">
    <location>
        <begin position="20"/>
        <end position="274"/>
    </location>
</feature>
<dbReference type="RefSeq" id="WP_172172177.1">
    <property type="nucleotide sequence ID" value="NZ_WOEZ01000185.1"/>
</dbReference>
<dbReference type="CDD" id="cd00229">
    <property type="entry name" value="SGNH_hydrolase"/>
    <property type="match status" value="1"/>
</dbReference>
<name>A0A972NWX3_9BURK</name>
<reference evidence="2 3" key="1">
    <citation type="submission" date="2019-11" db="EMBL/GenBank/DDBJ databases">
        <title>Metabolism of dissolved organic matter in forest soils.</title>
        <authorList>
            <person name="Cyle K.T."/>
            <person name="Wilhelm R.C."/>
            <person name="Martinez C.E."/>
        </authorList>
    </citation>
    <scope>NUCLEOTIDE SEQUENCE [LARGE SCALE GENOMIC DNA]</scope>
    <source>
        <strain evidence="2 3">5N</strain>
    </source>
</reference>
<protein>
    <recommendedName>
        <fullName evidence="4">SGNH hydrolase-type esterase domain-containing protein</fullName>
    </recommendedName>
</protein>
<evidence type="ECO:0000313" key="3">
    <source>
        <dbReference type="Proteomes" id="UP000655523"/>
    </source>
</evidence>
<dbReference type="SUPFAM" id="SSF52266">
    <property type="entry name" value="SGNH hydrolase"/>
    <property type="match status" value="1"/>
</dbReference>
<keyword evidence="1" id="KW-0732">Signal</keyword>